<keyword evidence="3" id="KW-1185">Reference proteome</keyword>
<feature type="region of interest" description="Disordered" evidence="1">
    <location>
        <begin position="26"/>
        <end position="50"/>
    </location>
</feature>
<organism evidence="2 3">
    <name type="scientific">Psophocarpus tetragonolobus</name>
    <name type="common">Winged bean</name>
    <name type="synonym">Dolichos tetragonolobus</name>
    <dbReference type="NCBI Taxonomy" id="3891"/>
    <lineage>
        <taxon>Eukaryota</taxon>
        <taxon>Viridiplantae</taxon>
        <taxon>Streptophyta</taxon>
        <taxon>Embryophyta</taxon>
        <taxon>Tracheophyta</taxon>
        <taxon>Spermatophyta</taxon>
        <taxon>Magnoliopsida</taxon>
        <taxon>eudicotyledons</taxon>
        <taxon>Gunneridae</taxon>
        <taxon>Pentapetalae</taxon>
        <taxon>rosids</taxon>
        <taxon>fabids</taxon>
        <taxon>Fabales</taxon>
        <taxon>Fabaceae</taxon>
        <taxon>Papilionoideae</taxon>
        <taxon>50 kb inversion clade</taxon>
        <taxon>NPAAA clade</taxon>
        <taxon>indigoferoid/millettioid clade</taxon>
        <taxon>Phaseoleae</taxon>
        <taxon>Psophocarpus</taxon>
    </lineage>
</organism>
<dbReference type="Proteomes" id="UP001386955">
    <property type="component" value="Unassembled WGS sequence"/>
</dbReference>
<evidence type="ECO:0000256" key="1">
    <source>
        <dbReference type="SAM" id="MobiDB-lite"/>
    </source>
</evidence>
<dbReference type="AlphaFoldDB" id="A0AAN9S8E2"/>
<proteinExistence type="predicted"/>
<evidence type="ECO:0000313" key="3">
    <source>
        <dbReference type="Proteomes" id="UP001386955"/>
    </source>
</evidence>
<gene>
    <name evidence="2" type="ORF">VNO78_19199</name>
</gene>
<feature type="compositionally biased region" description="Basic and acidic residues" evidence="1">
    <location>
        <begin position="35"/>
        <end position="50"/>
    </location>
</feature>
<evidence type="ECO:0000313" key="2">
    <source>
        <dbReference type="EMBL" id="KAK7390960.1"/>
    </source>
</evidence>
<name>A0AAN9S8E2_PSOTE</name>
<dbReference type="EMBL" id="JAYMYS010000005">
    <property type="protein sequence ID" value="KAK7390960.1"/>
    <property type="molecule type" value="Genomic_DNA"/>
</dbReference>
<accession>A0AAN9S8E2</accession>
<comment type="caution">
    <text evidence="2">The sequence shown here is derived from an EMBL/GenBank/DDBJ whole genome shotgun (WGS) entry which is preliminary data.</text>
</comment>
<sequence length="178" mass="20068">MRSYCGGGDASGTVSYCNSYGASGTLGDGGGRARSSCDDEREHGVSQRENRERWTNNLQIVVTDPLYYLMDAAIGILATRPEQKIRTRPKPSEPRFMLQPTFNGLEGFQFRFQEVLTMLTFFSNQQDHTLILILRGDSTPSSMKVYSATLVFNEGHYYITRFLSDKRFVVASCSLFDE</sequence>
<reference evidence="2 3" key="1">
    <citation type="submission" date="2024-01" db="EMBL/GenBank/DDBJ databases">
        <title>The genomes of 5 underutilized Papilionoideae crops provide insights into root nodulation and disease resistanc.</title>
        <authorList>
            <person name="Jiang F."/>
        </authorList>
    </citation>
    <scope>NUCLEOTIDE SEQUENCE [LARGE SCALE GENOMIC DNA]</scope>
    <source>
        <strain evidence="2">DUOXIRENSHENG_FW03</strain>
        <tissue evidence="2">Leaves</tissue>
    </source>
</reference>
<protein>
    <submittedName>
        <fullName evidence="2">Uncharacterized protein</fullName>
    </submittedName>
</protein>